<dbReference type="EMBL" id="AMZN01000116">
    <property type="protein sequence ID" value="ELR68401.1"/>
    <property type="molecule type" value="Genomic_DNA"/>
</dbReference>
<proteinExistence type="predicted"/>
<sequence>MNKEQIIDKIAAMWVLHARYEKHFDAMTQIVEHEKWEEKEQLTEALRYCDYALSGLYHRIKEIKQEFE</sequence>
<evidence type="ECO:0000313" key="2">
    <source>
        <dbReference type="Proteomes" id="UP000011135"/>
    </source>
</evidence>
<gene>
    <name evidence="1" type="ORF">C900_00433</name>
</gene>
<organism evidence="1 2">
    <name type="scientific">Fulvivirga imtechensis AK7</name>
    <dbReference type="NCBI Taxonomy" id="1237149"/>
    <lineage>
        <taxon>Bacteria</taxon>
        <taxon>Pseudomonadati</taxon>
        <taxon>Bacteroidota</taxon>
        <taxon>Cytophagia</taxon>
        <taxon>Cytophagales</taxon>
        <taxon>Fulvivirgaceae</taxon>
        <taxon>Fulvivirga</taxon>
    </lineage>
</organism>
<evidence type="ECO:0000313" key="1">
    <source>
        <dbReference type="EMBL" id="ELR68401.1"/>
    </source>
</evidence>
<dbReference type="STRING" id="1237149.C900_00433"/>
<dbReference type="AlphaFoldDB" id="L8JHR0"/>
<protein>
    <submittedName>
        <fullName evidence="1">Uncharacterized protein</fullName>
    </submittedName>
</protein>
<dbReference type="RefSeq" id="WP_009583350.1">
    <property type="nucleotide sequence ID" value="NZ_AMZN01000116.1"/>
</dbReference>
<keyword evidence="2" id="KW-1185">Reference proteome</keyword>
<reference evidence="1 2" key="1">
    <citation type="submission" date="2012-12" db="EMBL/GenBank/DDBJ databases">
        <title>Genome assembly of Fulvivirga imtechensis AK7.</title>
        <authorList>
            <person name="Nupur N."/>
            <person name="Khatri I."/>
            <person name="Kumar R."/>
            <person name="Subramanian S."/>
            <person name="Pinnaka A."/>
        </authorList>
    </citation>
    <scope>NUCLEOTIDE SEQUENCE [LARGE SCALE GENOMIC DNA]</scope>
    <source>
        <strain evidence="1 2">AK7</strain>
    </source>
</reference>
<name>L8JHR0_9BACT</name>
<comment type="caution">
    <text evidence="1">The sequence shown here is derived from an EMBL/GenBank/DDBJ whole genome shotgun (WGS) entry which is preliminary data.</text>
</comment>
<dbReference type="Proteomes" id="UP000011135">
    <property type="component" value="Unassembled WGS sequence"/>
</dbReference>
<accession>L8JHR0</accession>